<evidence type="ECO:0000313" key="2">
    <source>
        <dbReference type="Proteomes" id="UP001055879"/>
    </source>
</evidence>
<keyword evidence="2" id="KW-1185">Reference proteome</keyword>
<sequence>MDGSSLFSPVVKDVESFEQFSDWDGMKEIEFCKVDVPFCQLENRRWIAVKKSSRCGLSTNPFDLGKKYEDEERKMIPPSNFRRLLRYMLPSTPSPGNHFHGSSSPYSKQRIQRTKSNSKGPNSVTDSVLHRL</sequence>
<dbReference type="EMBL" id="CM042054">
    <property type="protein sequence ID" value="KAI3706691.1"/>
    <property type="molecule type" value="Genomic_DNA"/>
</dbReference>
<comment type="caution">
    <text evidence="1">The sequence shown here is derived from an EMBL/GenBank/DDBJ whole genome shotgun (WGS) entry which is preliminary data.</text>
</comment>
<name>A0ACB9AAX1_ARCLA</name>
<reference evidence="1 2" key="2">
    <citation type="journal article" date="2022" name="Mol. Ecol. Resour.">
        <title>The genomes of chicory, endive, great burdock and yacon provide insights into Asteraceae paleo-polyploidization history and plant inulin production.</title>
        <authorList>
            <person name="Fan W."/>
            <person name="Wang S."/>
            <person name="Wang H."/>
            <person name="Wang A."/>
            <person name="Jiang F."/>
            <person name="Liu H."/>
            <person name="Zhao H."/>
            <person name="Xu D."/>
            <person name="Zhang Y."/>
        </authorList>
    </citation>
    <scope>NUCLEOTIDE SEQUENCE [LARGE SCALE GENOMIC DNA]</scope>
    <source>
        <strain evidence="2">cv. Niubang</strain>
    </source>
</reference>
<proteinExistence type="predicted"/>
<accession>A0ACB9AAX1</accession>
<evidence type="ECO:0000313" key="1">
    <source>
        <dbReference type="EMBL" id="KAI3706691.1"/>
    </source>
</evidence>
<dbReference type="Proteomes" id="UP001055879">
    <property type="component" value="Linkage Group LG08"/>
</dbReference>
<reference evidence="2" key="1">
    <citation type="journal article" date="2022" name="Mol. Ecol. Resour.">
        <title>The genomes of chicory, endive, great burdock and yacon provide insights into Asteraceae palaeo-polyploidization history and plant inulin production.</title>
        <authorList>
            <person name="Fan W."/>
            <person name="Wang S."/>
            <person name="Wang H."/>
            <person name="Wang A."/>
            <person name="Jiang F."/>
            <person name="Liu H."/>
            <person name="Zhao H."/>
            <person name="Xu D."/>
            <person name="Zhang Y."/>
        </authorList>
    </citation>
    <scope>NUCLEOTIDE SEQUENCE [LARGE SCALE GENOMIC DNA]</scope>
    <source>
        <strain evidence="2">cv. Niubang</strain>
    </source>
</reference>
<protein>
    <submittedName>
        <fullName evidence="1">Uncharacterized protein</fullName>
    </submittedName>
</protein>
<organism evidence="1 2">
    <name type="scientific">Arctium lappa</name>
    <name type="common">Greater burdock</name>
    <name type="synonym">Lappa major</name>
    <dbReference type="NCBI Taxonomy" id="4217"/>
    <lineage>
        <taxon>Eukaryota</taxon>
        <taxon>Viridiplantae</taxon>
        <taxon>Streptophyta</taxon>
        <taxon>Embryophyta</taxon>
        <taxon>Tracheophyta</taxon>
        <taxon>Spermatophyta</taxon>
        <taxon>Magnoliopsida</taxon>
        <taxon>eudicotyledons</taxon>
        <taxon>Gunneridae</taxon>
        <taxon>Pentapetalae</taxon>
        <taxon>asterids</taxon>
        <taxon>campanulids</taxon>
        <taxon>Asterales</taxon>
        <taxon>Asteraceae</taxon>
        <taxon>Carduoideae</taxon>
        <taxon>Cardueae</taxon>
        <taxon>Arctiinae</taxon>
        <taxon>Arctium</taxon>
    </lineage>
</organism>
<gene>
    <name evidence="1" type="ORF">L6452_24608</name>
</gene>